<feature type="domain" description="N-acetyltransferase" evidence="1">
    <location>
        <begin position="161"/>
        <end position="245"/>
    </location>
</feature>
<dbReference type="PANTHER" id="PTHR42791">
    <property type="entry name" value="GNAT FAMILY ACETYLTRANSFERASE"/>
    <property type="match status" value="1"/>
</dbReference>
<organism evidence="2 3">
    <name type="scientific">Aaosphaeria arxii CBS 175.79</name>
    <dbReference type="NCBI Taxonomy" id="1450172"/>
    <lineage>
        <taxon>Eukaryota</taxon>
        <taxon>Fungi</taxon>
        <taxon>Dikarya</taxon>
        <taxon>Ascomycota</taxon>
        <taxon>Pezizomycotina</taxon>
        <taxon>Dothideomycetes</taxon>
        <taxon>Pleosporomycetidae</taxon>
        <taxon>Pleosporales</taxon>
        <taxon>Pleosporales incertae sedis</taxon>
        <taxon>Aaosphaeria</taxon>
    </lineage>
</organism>
<dbReference type="GeneID" id="54285948"/>
<dbReference type="PANTHER" id="PTHR42791:SF16">
    <property type="entry name" value="N-ACETYLTRANSFERASE DOMAIN-CONTAINING PROTEIN"/>
    <property type="match status" value="1"/>
</dbReference>
<dbReference type="Proteomes" id="UP000799778">
    <property type="component" value="Unassembled WGS sequence"/>
</dbReference>
<name>A0A6A5XKZ6_9PLEO</name>
<dbReference type="EMBL" id="ML978071">
    <property type="protein sequence ID" value="KAF2013613.1"/>
    <property type="molecule type" value="Genomic_DNA"/>
</dbReference>
<keyword evidence="3" id="KW-1185">Reference proteome</keyword>
<dbReference type="RefSeq" id="XP_033381952.1">
    <property type="nucleotide sequence ID" value="XM_033528551.1"/>
</dbReference>
<evidence type="ECO:0000313" key="2">
    <source>
        <dbReference type="EMBL" id="KAF2013613.1"/>
    </source>
</evidence>
<dbReference type="Pfam" id="PF00583">
    <property type="entry name" value="Acetyltransf_1"/>
    <property type="match status" value="1"/>
</dbReference>
<protein>
    <submittedName>
        <fullName evidence="2">Acyl-CoA N-acyltransferase</fullName>
    </submittedName>
</protein>
<keyword evidence="2" id="KW-0808">Transferase</keyword>
<dbReference type="InterPro" id="IPR016181">
    <property type="entry name" value="Acyl_CoA_acyltransferase"/>
</dbReference>
<dbReference type="OrthoDB" id="2115692at2759"/>
<sequence>MSGTLRLATPADQPAIARLCASAFYEDELYGPLMHPFRKEYPQDYEAYFHRKFASEWYNWDCIWWVVTVPADDATAVKESKGSNPDEEKLVGIAIWEYKGSMATKYGLGAWDPRRLVKPAVEYCQSIQTAMCPNRAANPDPILHNPFPHALPFFKHHWAGPRENSIYLDLLGIDPAYQGRGLGKQLVQWGIEKAKEEGVCASVVSSKAGYGLYQKMGFNDEAGFCQEGGDKGNPLIALEEFAGKRQTGWILFRDP</sequence>
<dbReference type="SUPFAM" id="SSF55729">
    <property type="entry name" value="Acyl-CoA N-acyltransferases (Nat)"/>
    <property type="match status" value="1"/>
</dbReference>
<dbReference type="Gene3D" id="3.40.630.30">
    <property type="match status" value="1"/>
</dbReference>
<dbReference type="InterPro" id="IPR000182">
    <property type="entry name" value="GNAT_dom"/>
</dbReference>
<dbReference type="GO" id="GO:0016747">
    <property type="term" value="F:acyltransferase activity, transferring groups other than amino-acyl groups"/>
    <property type="evidence" value="ECO:0007669"/>
    <property type="project" value="InterPro"/>
</dbReference>
<proteinExistence type="predicted"/>
<dbReference type="CDD" id="cd04301">
    <property type="entry name" value="NAT_SF"/>
    <property type="match status" value="1"/>
</dbReference>
<evidence type="ECO:0000313" key="3">
    <source>
        <dbReference type="Proteomes" id="UP000799778"/>
    </source>
</evidence>
<gene>
    <name evidence="2" type="ORF">BU24DRAFT_424613</name>
</gene>
<dbReference type="PROSITE" id="PS51186">
    <property type="entry name" value="GNAT"/>
    <property type="match status" value="1"/>
</dbReference>
<dbReference type="AlphaFoldDB" id="A0A6A5XKZ6"/>
<evidence type="ECO:0000259" key="1">
    <source>
        <dbReference type="PROSITE" id="PS51186"/>
    </source>
</evidence>
<keyword evidence="2" id="KW-0012">Acyltransferase</keyword>
<reference evidence="2" key="1">
    <citation type="journal article" date="2020" name="Stud. Mycol.">
        <title>101 Dothideomycetes genomes: a test case for predicting lifestyles and emergence of pathogens.</title>
        <authorList>
            <person name="Haridas S."/>
            <person name="Albert R."/>
            <person name="Binder M."/>
            <person name="Bloem J."/>
            <person name="Labutti K."/>
            <person name="Salamov A."/>
            <person name="Andreopoulos B."/>
            <person name="Baker S."/>
            <person name="Barry K."/>
            <person name="Bills G."/>
            <person name="Bluhm B."/>
            <person name="Cannon C."/>
            <person name="Castanera R."/>
            <person name="Culley D."/>
            <person name="Daum C."/>
            <person name="Ezra D."/>
            <person name="Gonzalez J."/>
            <person name="Henrissat B."/>
            <person name="Kuo A."/>
            <person name="Liang C."/>
            <person name="Lipzen A."/>
            <person name="Lutzoni F."/>
            <person name="Magnuson J."/>
            <person name="Mondo S."/>
            <person name="Nolan M."/>
            <person name="Ohm R."/>
            <person name="Pangilinan J."/>
            <person name="Park H.-J."/>
            <person name="Ramirez L."/>
            <person name="Alfaro M."/>
            <person name="Sun H."/>
            <person name="Tritt A."/>
            <person name="Yoshinaga Y."/>
            <person name="Zwiers L.-H."/>
            <person name="Turgeon B."/>
            <person name="Goodwin S."/>
            <person name="Spatafora J."/>
            <person name="Crous P."/>
            <person name="Grigoriev I."/>
        </authorList>
    </citation>
    <scope>NUCLEOTIDE SEQUENCE</scope>
    <source>
        <strain evidence="2">CBS 175.79</strain>
    </source>
</reference>
<accession>A0A6A5XKZ6</accession>
<dbReference type="InterPro" id="IPR052523">
    <property type="entry name" value="Trichothecene_AcTrans"/>
</dbReference>